<comment type="caution">
    <text evidence="3">The sequence shown here is derived from an EMBL/GenBank/DDBJ whole genome shotgun (WGS) entry which is preliminary data.</text>
</comment>
<dbReference type="GO" id="GO:0008168">
    <property type="term" value="F:methyltransferase activity"/>
    <property type="evidence" value="ECO:0007669"/>
    <property type="project" value="UniProtKB-KW"/>
</dbReference>
<dbReference type="EMBL" id="JABMOJ010000494">
    <property type="protein sequence ID" value="NQV66282.1"/>
    <property type="molecule type" value="Genomic_DNA"/>
</dbReference>
<dbReference type="AlphaFoldDB" id="A0A972W0B8"/>
<dbReference type="InterPro" id="IPR041698">
    <property type="entry name" value="Methyltransf_25"/>
</dbReference>
<evidence type="ECO:0000256" key="1">
    <source>
        <dbReference type="ARBA" id="ARBA00022679"/>
    </source>
</evidence>
<dbReference type="CDD" id="cd02440">
    <property type="entry name" value="AdoMet_MTases"/>
    <property type="match status" value="1"/>
</dbReference>
<gene>
    <name evidence="3" type="ORF">HQ497_13055</name>
</gene>
<evidence type="ECO:0000313" key="4">
    <source>
        <dbReference type="Proteomes" id="UP000754644"/>
    </source>
</evidence>
<dbReference type="Proteomes" id="UP000754644">
    <property type="component" value="Unassembled WGS sequence"/>
</dbReference>
<keyword evidence="1" id="KW-0808">Transferase</keyword>
<proteinExistence type="predicted"/>
<dbReference type="PANTHER" id="PTHR43861:SF3">
    <property type="entry name" value="PUTATIVE (AFU_ORTHOLOGUE AFUA_2G14390)-RELATED"/>
    <property type="match status" value="1"/>
</dbReference>
<sequence>MVDLFEEKAKDWDKDDFKTRLSRAIGTTMLERLDFTADMDIMDFGAGTGLIAGHLAPKVAHIAAVDISQAMLDRLAAKPELRGKVDTLCQDIMDHPLPQKFDVIVSAMAMHHVEDTDKLIESFAAHLKAGGRVALADLDHEDGTFHPAGTTGVFHAGFKRDLLQRLLNKHGISDVQFVTAYAVERGDKVFPIFLVLGQKSAPAA</sequence>
<keyword evidence="3" id="KW-0489">Methyltransferase</keyword>
<dbReference type="Pfam" id="PF13649">
    <property type="entry name" value="Methyltransf_25"/>
    <property type="match status" value="1"/>
</dbReference>
<dbReference type="InterPro" id="IPR029063">
    <property type="entry name" value="SAM-dependent_MTases_sf"/>
</dbReference>
<dbReference type="PANTHER" id="PTHR43861">
    <property type="entry name" value="TRANS-ACONITATE 2-METHYLTRANSFERASE-RELATED"/>
    <property type="match status" value="1"/>
</dbReference>
<reference evidence="3" key="1">
    <citation type="submission" date="2020-05" db="EMBL/GenBank/DDBJ databases">
        <title>Sulfur intermediates as new biogeochemical hubs in an aquatic model microbial ecosystem.</title>
        <authorList>
            <person name="Vigneron A."/>
        </authorList>
    </citation>
    <scope>NUCLEOTIDE SEQUENCE</scope>
    <source>
        <strain evidence="3">Bin.250</strain>
    </source>
</reference>
<dbReference type="Gene3D" id="3.40.50.150">
    <property type="entry name" value="Vaccinia Virus protein VP39"/>
    <property type="match status" value="1"/>
</dbReference>
<accession>A0A972W0B8</accession>
<protein>
    <submittedName>
        <fullName evidence="3">Class I SAM-dependent methyltransferase</fullName>
    </submittedName>
</protein>
<evidence type="ECO:0000313" key="3">
    <source>
        <dbReference type="EMBL" id="NQV66282.1"/>
    </source>
</evidence>
<evidence type="ECO:0000259" key="2">
    <source>
        <dbReference type="Pfam" id="PF13649"/>
    </source>
</evidence>
<dbReference type="GO" id="GO:0032259">
    <property type="term" value="P:methylation"/>
    <property type="evidence" value="ECO:0007669"/>
    <property type="project" value="UniProtKB-KW"/>
</dbReference>
<feature type="domain" description="Methyltransferase" evidence="2">
    <location>
        <begin position="41"/>
        <end position="131"/>
    </location>
</feature>
<organism evidence="3 4">
    <name type="scientific">SAR86 cluster bacterium</name>
    <dbReference type="NCBI Taxonomy" id="2030880"/>
    <lineage>
        <taxon>Bacteria</taxon>
        <taxon>Pseudomonadati</taxon>
        <taxon>Pseudomonadota</taxon>
        <taxon>Gammaproteobacteria</taxon>
        <taxon>SAR86 cluster</taxon>
    </lineage>
</organism>
<dbReference type="SUPFAM" id="SSF53335">
    <property type="entry name" value="S-adenosyl-L-methionine-dependent methyltransferases"/>
    <property type="match status" value="1"/>
</dbReference>
<name>A0A972W0B8_9GAMM</name>